<dbReference type="Pfam" id="PF12625">
    <property type="entry name" value="Arabinose_bd"/>
    <property type="match status" value="1"/>
</dbReference>
<protein>
    <submittedName>
        <fullName evidence="5">AraC family transcriptional regulator</fullName>
    </submittedName>
</protein>
<evidence type="ECO:0000256" key="2">
    <source>
        <dbReference type="ARBA" id="ARBA00023125"/>
    </source>
</evidence>
<evidence type="ECO:0000259" key="4">
    <source>
        <dbReference type="PROSITE" id="PS01124"/>
    </source>
</evidence>
<evidence type="ECO:0000256" key="1">
    <source>
        <dbReference type="ARBA" id="ARBA00023015"/>
    </source>
</evidence>
<keyword evidence="1" id="KW-0805">Transcription regulation</keyword>
<dbReference type="Pfam" id="PF12833">
    <property type="entry name" value="HTH_18"/>
    <property type="match status" value="1"/>
</dbReference>
<proteinExistence type="predicted"/>
<dbReference type="InterPro" id="IPR032687">
    <property type="entry name" value="AraC-type_N"/>
</dbReference>
<evidence type="ECO:0000313" key="6">
    <source>
        <dbReference type="Proteomes" id="UP001223978"/>
    </source>
</evidence>
<evidence type="ECO:0000256" key="3">
    <source>
        <dbReference type="ARBA" id="ARBA00023163"/>
    </source>
</evidence>
<organism evidence="5 6">
    <name type="scientific">Streptomyces cavernicola</name>
    <dbReference type="NCBI Taxonomy" id="3043613"/>
    <lineage>
        <taxon>Bacteria</taxon>
        <taxon>Bacillati</taxon>
        <taxon>Actinomycetota</taxon>
        <taxon>Actinomycetes</taxon>
        <taxon>Kitasatosporales</taxon>
        <taxon>Streptomycetaceae</taxon>
        <taxon>Streptomyces</taxon>
    </lineage>
</organism>
<gene>
    <name evidence="5" type="ORF">QIS96_05930</name>
</gene>
<dbReference type="Proteomes" id="UP001223978">
    <property type="component" value="Unassembled WGS sequence"/>
</dbReference>
<dbReference type="Gene3D" id="1.10.10.60">
    <property type="entry name" value="Homeodomain-like"/>
    <property type="match status" value="1"/>
</dbReference>
<dbReference type="EMBL" id="JASCIQ010000004">
    <property type="protein sequence ID" value="MDI3403363.1"/>
    <property type="molecule type" value="Genomic_DNA"/>
</dbReference>
<evidence type="ECO:0000313" key="5">
    <source>
        <dbReference type="EMBL" id="MDI3403363.1"/>
    </source>
</evidence>
<dbReference type="RefSeq" id="WP_282541303.1">
    <property type="nucleotide sequence ID" value="NZ_JASCIQ010000004.1"/>
</dbReference>
<accession>A0ABT6S5L8</accession>
<dbReference type="PROSITE" id="PS01124">
    <property type="entry name" value="HTH_ARAC_FAMILY_2"/>
    <property type="match status" value="1"/>
</dbReference>
<feature type="domain" description="HTH araC/xylS-type" evidence="4">
    <location>
        <begin position="236"/>
        <end position="334"/>
    </location>
</feature>
<dbReference type="PANTHER" id="PTHR47894:SF4">
    <property type="entry name" value="HTH-TYPE TRANSCRIPTIONAL REGULATOR GADX"/>
    <property type="match status" value="1"/>
</dbReference>
<dbReference type="InterPro" id="IPR018060">
    <property type="entry name" value="HTH_AraC"/>
</dbReference>
<keyword evidence="3" id="KW-0804">Transcription</keyword>
<name>A0ABT6S5L8_9ACTN</name>
<comment type="caution">
    <text evidence="5">The sequence shown here is derived from an EMBL/GenBank/DDBJ whole genome shotgun (WGS) entry which is preliminary data.</text>
</comment>
<dbReference type="PANTHER" id="PTHR47894">
    <property type="entry name" value="HTH-TYPE TRANSCRIPTIONAL REGULATOR GADX"/>
    <property type="match status" value="1"/>
</dbReference>
<dbReference type="SMART" id="SM00342">
    <property type="entry name" value="HTH_ARAC"/>
    <property type="match status" value="1"/>
</dbReference>
<reference evidence="5 6" key="1">
    <citation type="submission" date="2023-05" db="EMBL/GenBank/DDBJ databases">
        <title>Draft genome sequence of Streptomyces sp. B-S-A6 isolated from a cave soil in Thailand.</title>
        <authorList>
            <person name="Chamroensaksri N."/>
            <person name="Muangham S."/>
        </authorList>
    </citation>
    <scope>NUCLEOTIDE SEQUENCE [LARGE SCALE GENOMIC DNA]</scope>
    <source>
        <strain evidence="5 6">B-S-A6</strain>
    </source>
</reference>
<keyword evidence="6" id="KW-1185">Reference proteome</keyword>
<keyword evidence="2" id="KW-0238">DNA-binding</keyword>
<dbReference type="SUPFAM" id="SSF46689">
    <property type="entry name" value="Homeodomain-like"/>
    <property type="match status" value="1"/>
</dbReference>
<dbReference type="InterPro" id="IPR009057">
    <property type="entry name" value="Homeodomain-like_sf"/>
</dbReference>
<sequence length="342" mass="36774">MIPMIRAASLRGFVPLVEGLGGDADGLLARFGLTRQGLESDEDLIPITANDLVLDSAADELGCPDFGLRLAEAQDLSILGPLAVVIESSSTVAEALAVASTYMFVHSPALSVAVEADPRRGRGVVALTYRKDVHESPYSPQAIELGLGLFYRVSVMLVGSRAGLRSIEIPHRPLSPVSRYTGFFGADVAFGRPTAALRVERRLLDEQFATADEAIRRLAVEYLAGHYPDPARKLSTQVRRALAGSLGTAPPAIAGVARLLSVHPRTLQRKLAAEGASFASILDEVRRDAAHRHLTTSDLPLGQVAALVGFTEQSTLSHAVRRWYGSSPRELRRTARRTTPSK</sequence>